<accession>A0AA40I9Q8</accession>
<gene>
    <name evidence="1" type="ORF">QTO34_007918</name>
</gene>
<dbReference type="EMBL" id="JAULJE010000002">
    <property type="protein sequence ID" value="KAK1345461.1"/>
    <property type="molecule type" value="Genomic_DNA"/>
</dbReference>
<proteinExistence type="predicted"/>
<keyword evidence="2" id="KW-1185">Reference proteome</keyword>
<sequence length="77" mass="8524">MAAPSPLRPPATQGRLEAQANLRWQLPSHTGLPEAQKVHEEKIAKLQAQIWYAQISVEMDVFSKSDLSATLKDISAQ</sequence>
<evidence type="ECO:0000313" key="2">
    <source>
        <dbReference type="Proteomes" id="UP001177744"/>
    </source>
</evidence>
<dbReference type="AlphaFoldDB" id="A0AA40I9Q8"/>
<comment type="caution">
    <text evidence="1">The sequence shown here is derived from an EMBL/GenBank/DDBJ whole genome shotgun (WGS) entry which is preliminary data.</text>
</comment>
<evidence type="ECO:0000313" key="1">
    <source>
        <dbReference type="EMBL" id="KAK1345461.1"/>
    </source>
</evidence>
<reference evidence="1" key="1">
    <citation type="submission" date="2023-06" db="EMBL/GenBank/DDBJ databases">
        <title>Reference genome for the Northern bat (Eptesicus nilssonii), a most northern bat species.</title>
        <authorList>
            <person name="Laine V.N."/>
            <person name="Pulliainen A.T."/>
            <person name="Lilley T.M."/>
        </authorList>
    </citation>
    <scope>NUCLEOTIDE SEQUENCE</scope>
    <source>
        <strain evidence="1">BLF_Eptnil</strain>
        <tissue evidence="1">Kidney</tissue>
    </source>
</reference>
<organism evidence="1 2">
    <name type="scientific">Cnephaeus nilssonii</name>
    <name type="common">Northern bat</name>
    <name type="synonym">Eptesicus nilssonii</name>
    <dbReference type="NCBI Taxonomy" id="3371016"/>
    <lineage>
        <taxon>Eukaryota</taxon>
        <taxon>Metazoa</taxon>
        <taxon>Chordata</taxon>
        <taxon>Craniata</taxon>
        <taxon>Vertebrata</taxon>
        <taxon>Euteleostomi</taxon>
        <taxon>Mammalia</taxon>
        <taxon>Eutheria</taxon>
        <taxon>Laurasiatheria</taxon>
        <taxon>Chiroptera</taxon>
        <taxon>Yangochiroptera</taxon>
        <taxon>Vespertilionidae</taxon>
        <taxon>Cnephaeus</taxon>
    </lineage>
</organism>
<dbReference type="Proteomes" id="UP001177744">
    <property type="component" value="Unassembled WGS sequence"/>
</dbReference>
<name>A0AA40I9Q8_CNENI</name>
<protein>
    <submittedName>
        <fullName evidence="1">Uncharacterized protein</fullName>
    </submittedName>
</protein>